<feature type="domain" description="Fimbrial-type adhesion" evidence="2">
    <location>
        <begin position="187"/>
        <end position="325"/>
    </location>
</feature>
<proteinExistence type="predicted"/>
<dbReference type="RefSeq" id="WP_217173359.1">
    <property type="nucleotide sequence ID" value="NZ_JAFMOW010000062.1"/>
</dbReference>
<dbReference type="PANTHER" id="PTHR33420:SF12">
    <property type="entry name" value="FIMBRIN-LIKE PROTEIN FIMI-RELATED"/>
    <property type="match status" value="1"/>
</dbReference>
<protein>
    <submittedName>
        <fullName evidence="4">Fimbrial protein</fullName>
    </submittedName>
</protein>
<dbReference type="InterPro" id="IPR000259">
    <property type="entry name" value="Adhesion_dom_fimbrial"/>
</dbReference>
<evidence type="ECO:0000259" key="3">
    <source>
        <dbReference type="Pfam" id="PF22003"/>
    </source>
</evidence>
<organism evidence="4 5">
    <name type="scientific">Rahnella bonaserana</name>
    <dbReference type="NCBI Taxonomy" id="2816248"/>
    <lineage>
        <taxon>Bacteria</taxon>
        <taxon>Pseudomonadati</taxon>
        <taxon>Pseudomonadota</taxon>
        <taxon>Gammaproteobacteria</taxon>
        <taxon>Enterobacterales</taxon>
        <taxon>Yersiniaceae</taxon>
        <taxon>Rahnella</taxon>
    </lineage>
</organism>
<dbReference type="PANTHER" id="PTHR33420">
    <property type="entry name" value="FIMBRIAL SUBUNIT ELFA-RELATED"/>
    <property type="match status" value="1"/>
</dbReference>
<name>A0ABS6LW21_9GAMM</name>
<feature type="domain" description="MrkD-like receptor binding" evidence="3">
    <location>
        <begin position="51"/>
        <end position="182"/>
    </location>
</feature>
<feature type="chain" id="PRO_5046229438" evidence="1">
    <location>
        <begin position="36"/>
        <end position="325"/>
    </location>
</feature>
<reference evidence="4 5" key="1">
    <citation type="submission" date="2021-03" db="EMBL/GenBank/DDBJ databases">
        <title>Five novel Rahnella species.</title>
        <authorList>
            <person name="Brady C."/>
            <person name="Asselin J."/>
            <person name="Beer S."/>
            <person name="Bruberg M.B."/>
            <person name="Crampton B."/>
            <person name="Venter S."/>
            <person name="Arnold D."/>
            <person name="Denman S."/>
        </authorList>
    </citation>
    <scope>NUCLEOTIDE SEQUENCE [LARGE SCALE GENOMIC DNA]</scope>
    <source>
        <strain evidence="4 5">H11b</strain>
    </source>
</reference>
<dbReference type="Proteomes" id="UP000734343">
    <property type="component" value="Unassembled WGS sequence"/>
</dbReference>
<keyword evidence="1" id="KW-0732">Signal</keyword>
<accession>A0ABS6LW21</accession>
<evidence type="ECO:0000259" key="2">
    <source>
        <dbReference type="Pfam" id="PF00419"/>
    </source>
</evidence>
<evidence type="ECO:0000313" key="4">
    <source>
        <dbReference type="EMBL" id="MBU9856007.1"/>
    </source>
</evidence>
<comment type="caution">
    <text evidence="4">The sequence shown here is derived from an EMBL/GenBank/DDBJ whole genome shotgun (WGS) entry which is preliminary data.</text>
</comment>
<dbReference type="Pfam" id="PF22003">
    <property type="entry name" value="MrkDrd"/>
    <property type="match status" value="1"/>
</dbReference>
<dbReference type="EMBL" id="JAFMOW010000062">
    <property type="protein sequence ID" value="MBU9856007.1"/>
    <property type="molecule type" value="Genomic_DNA"/>
</dbReference>
<gene>
    <name evidence="4" type="ORF">J1778_12045</name>
</gene>
<sequence length="325" mass="35585">MSQQQIKNVMKKLFIFLPVSAAILFLFCTPSQAYAQCTAQSETRDIFFTPGDIVISHNLPAGYVLYEQTLSDPHGSGSGQTLNCQGEGKIYARNIPGTLLKNNIFSTNIPGIGYRFSVNGNPFPYGMVLKCNSTQCMHDFPMDTQYKLELIKTNDRNTTAGTLISGRYAAVKTDDGKDITVLHINGTKITPATCSIQDENIQVDLGKFDVKNFTGPGTTLGEKTFNIELNCDAHMQYNVIFDGHEPSVKPSTGLVALDNTAGSAQGISIRIKYKNQPIILKNKIPFFSGPSGRTSLPFSVEYYQTSQIVTAGKANAKATFNILYD</sequence>
<evidence type="ECO:0000256" key="1">
    <source>
        <dbReference type="SAM" id="SignalP"/>
    </source>
</evidence>
<evidence type="ECO:0000313" key="5">
    <source>
        <dbReference type="Proteomes" id="UP000734343"/>
    </source>
</evidence>
<feature type="signal peptide" evidence="1">
    <location>
        <begin position="1"/>
        <end position="35"/>
    </location>
</feature>
<dbReference type="Pfam" id="PF00419">
    <property type="entry name" value="Fimbrial"/>
    <property type="match status" value="1"/>
</dbReference>
<dbReference type="InterPro" id="IPR054160">
    <property type="entry name" value="MrkD_recept-bd"/>
</dbReference>
<dbReference type="InterPro" id="IPR050263">
    <property type="entry name" value="Bact_Fimbrial_Adh_Pro"/>
</dbReference>
<keyword evidence="5" id="KW-1185">Reference proteome</keyword>